<dbReference type="EMBL" id="JBBFGL010000018">
    <property type="protein sequence ID" value="MEJ5197124.1"/>
    <property type="molecule type" value="Genomic_DNA"/>
</dbReference>
<gene>
    <name evidence="1" type="ORF">WF834_13305</name>
</gene>
<reference evidence="1" key="1">
    <citation type="submission" date="2024-03" db="EMBL/GenBank/DDBJ databases">
        <authorList>
            <person name="Plomp N."/>
            <person name="Harmsen H.J."/>
        </authorList>
    </citation>
    <scope>NUCLEOTIDE SEQUENCE</scope>
    <source>
        <strain evidence="1">HTF-128</strain>
    </source>
</reference>
<organism evidence="1 2">
    <name type="scientific">Faecalibacterium wellingii</name>
    <dbReference type="NCBI Taxonomy" id="2929491"/>
    <lineage>
        <taxon>Bacteria</taxon>
        <taxon>Bacillati</taxon>
        <taxon>Bacillota</taxon>
        <taxon>Clostridia</taxon>
        <taxon>Eubacteriales</taxon>
        <taxon>Oscillospiraceae</taxon>
        <taxon>Faecalibacterium</taxon>
    </lineage>
</organism>
<accession>A0AB35Y9T5</accession>
<evidence type="ECO:0000313" key="2">
    <source>
        <dbReference type="Proteomes" id="UP001373196"/>
    </source>
</evidence>
<name>A0AB35Y9T5_9FIRM</name>
<dbReference type="AlphaFoldDB" id="A0AB35Y9T5"/>
<dbReference type="Proteomes" id="UP001373196">
    <property type="component" value="Unassembled WGS sequence"/>
</dbReference>
<protein>
    <recommendedName>
        <fullName evidence="3">Sigma-70 family RNA polymerase sigma factor</fullName>
    </recommendedName>
</protein>
<comment type="caution">
    <text evidence="1">The sequence shown here is derived from an EMBL/GenBank/DDBJ whole genome shotgun (WGS) entry which is preliminary data.</text>
</comment>
<proteinExistence type="predicted"/>
<evidence type="ECO:0008006" key="3">
    <source>
        <dbReference type="Google" id="ProtNLM"/>
    </source>
</evidence>
<dbReference type="RefSeq" id="WP_339396269.1">
    <property type="nucleotide sequence ID" value="NZ_JBBFGL010000018.1"/>
</dbReference>
<evidence type="ECO:0000313" key="1">
    <source>
        <dbReference type="EMBL" id="MEJ5197124.1"/>
    </source>
</evidence>
<sequence>MSQTAKQPDPERERKRAWLNRYRDSLAEQRRIAERLAEVRSRSTSICVSLNPAKAAPTNAHSDRVADSVQRITTLEKKLQDEQQRGQNIATEIINALYDQRQLTLNQIRVLCCQYIDGLNCAQTADKVGLSPTSISGYRRTALAALTIPEDAPESAMCVK</sequence>